<evidence type="ECO:0000256" key="12">
    <source>
        <dbReference type="ARBA" id="ARBA00023136"/>
    </source>
</evidence>
<keyword evidence="18" id="KW-1185">Reference proteome</keyword>
<dbReference type="CDD" id="cd15850">
    <property type="entry name" value="SNARE_syntaxin18"/>
    <property type="match status" value="1"/>
</dbReference>
<evidence type="ECO:0000313" key="17">
    <source>
        <dbReference type="EMBL" id="KAK7866140.1"/>
    </source>
</evidence>
<dbReference type="SUPFAM" id="SSF58038">
    <property type="entry name" value="SNARE fusion complex"/>
    <property type="match status" value="1"/>
</dbReference>
<evidence type="ECO:0000256" key="5">
    <source>
        <dbReference type="ARBA" id="ARBA00022448"/>
    </source>
</evidence>
<evidence type="ECO:0000256" key="4">
    <source>
        <dbReference type="ARBA" id="ARBA00019409"/>
    </source>
</evidence>
<comment type="subcellular location">
    <subcellularLocation>
        <location evidence="2">Endoplasmic reticulum membrane</location>
        <topology evidence="2">Single-pass type IV membrane protein</topology>
    </subcellularLocation>
</comment>
<comment type="function">
    <text evidence="1">Syntaxin that may be involved in targeting and fusion of Golgi-derived retrograde transport vesicles with the ER.</text>
</comment>
<dbReference type="PROSITE" id="PS00914">
    <property type="entry name" value="SYNTAXIN"/>
    <property type="match status" value="1"/>
</dbReference>
<evidence type="ECO:0000256" key="14">
    <source>
        <dbReference type="SAM" id="MobiDB-lite"/>
    </source>
</evidence>
<keyword evidence="7" id="KW-0256">Endoplasmic reticulum</keyword>
<gene>
    <name evidence="17" type="ORF">R5R35_004788</name>
</gene>
<evidence type="ECO:0000256" key="9">
    <source>
        <dbReference type="ARBA" id="ARBA00022927"/>
    </source>
</evidence>
<feature type="region of interest" description="Disordered" evidence="14">
    <location>
        <begin position="171"/>
        <end position="209"/>
    </location>
</feature>
<keyword evidence="8" id="KW-0931">ER-Golgi transport</keyword>
<keyword evidence="10 15" id="KW-1133">Transmembrane helix</keyword>
<name>A0AAN9VJP3_9ORTH</name>
<dbReference type="FunFam" id="1.20.5.110:FF:000015">
    <property type="entry name" value="Syntaxin-18, putative"/>
    <property type="match status" value="1"/>
</dbReference>
<evidence type="ECO:0000256" key="7">
    <source>
        <dbReference type="ARBA" id="ARBA00022824"/>
    </source>
</evidence>
<protein>
    <recommendedName>
        <fullName evidence="4">Syntaxin-18</fullName>
    </recommendedName>
</protein>
<sequence>MDITSLFKACVKTIRTRNKAFGLVGDSDKSRIFPQRHQKNDFTIRAKEVVAQITRLRDFLLEHRKAYLNFASHLPDTPQMTDLERDKIDSGAQRIMNTCSHLIQDFKRESVNIDGSPQLLEHRQAVLDLVECYLKSVCKIYSEQRAIRVKRSLEIQKISKLGDIDPLKSYSNDTGGLKHRKEPSLGSESIETTVEFDKDSSTKNKSSVPAYDQSLISEDDQLTAEELQMFELENAQLYNELNNLTEEVRQIESKVVRIAELQEIFTEKVLQQDKDIDRIVTTVVGTTENVKDANDQIRQAIQRNAGLRVYILFFLLVMSFSLLFLDWYND</sequence>
<dbReference type="PROSITE" id="PS50192">
    <property type="entry name" value="T_SNARE"/>
    <property type="match status" value="1"/>
</dbReference>
<reference evidence="17 18" key="1">
    <citation type="submission" date="2024-03" db="EMBL/GenBank/DDBJ databases">
        <title>The genome assembly and annotation of the cricket Gryllus longicercus Weissman &amp; Gray.</title>
        <authorList>
            <person name="Szrajer S."/>
            <person name="Gray D."/>
            <person name="Ylla G."/>
        </authorList>
    </citation>
    <scope>NUCLEOTIDE SEQUENCE [LARGE SCALE GENOMIC DNA]</scope>
    <source>
        <strain evidence="17">DAG 2021-001</strain>
        <tissue evidence="17">Whole body minus gut</tissue>
    </source>
</reference>
<comment type="similarity">
    <text evidence="3">Belongs to the syntaxin family.</text>
</comment>
<evidence type="ECO:0000256" key="1">
    <source>
        <dbReference type="ARBA" id="ARBA00003746"/>
    </source>
</evidence>
<evidence type="ECO:0000256" key="6">
    <source>
        <dbReference type="ARBA" id="ARBA00022692"/>
    </source>
</evidence>
<evidence type="ECO:0000259" key="16">
    <source>
        <dbReference type="PROSITE" id="PS50192"/>
    </source>
</evidence>
<dbReference type="GO" id="GO:0031201">
    <property type="term" value="C:SNARE complex"/>
    <property type="evidence" value="ECO:0007669"/>
    <property type="project" value="TreeGrafter"/>
</dbReference>
<keyword evidence="9" id="KW-0653">Protein transport</keyword>
<dbReference type="InterPro" id="IPR006012">
    <property type="entry name" value="Syntaxin/epimorphin_CS"/>
</dbReference>
<evidence type="ECO:0000313" key="18">
    <source>
        <dbReference type="Proteomes" id="UP001378592"/>
    </source>
</evidence>
<evidence type="ECO:0000256" key="11">
    <source>
        <dbReference type="ARBA" id="ARBA00023054"/>
    </source>
</evidence>
<feature type="transmembrane region" description="Helical" evidence="15">
    <location>
        <begin position="307"/>
        <end position="328"/>
    </location>
</feature>
<comment type="caution">
    <text evidence="17">The sequence shown here is derived from an EMBL/GenBank/DDBJ whole genome shotgun (WGS) entry which is preliminary data.</text>
</comment>
<dbReference type="Pfam" id="PF10496">
    <property type="entry name" value="Syntaxin-18_N"/>
    <property type="match status" value="1"/>
</dbReference>
<feature type="domain" description="T-SNARE coiled-coil homology" evidence="16">
    <location>
        <begin position="246"/>
        <end position="300"/>
    </location>
</feature>
<dbReference type="GO" id="GO:0005484">
    <property type="term" value="F:SNAP receptor activity"/>
    <property type="evidence" value="ECO:0007669"/>
    <property type="project" value="InterPro"/>
</dbReference>
<dbReference type="GO" id="GO:0006886">
    <property type="term" value="P:intracellular protein transport"/>
    <property type="evidence" value="ECO:0007669"/>
    <property type="project" value="InterPro"/>
</dbReference>
<accession>A0AAN9VJP3</accession>
<dbReference type="Proteomes" id="UP001378592">
    <property type="component" value="Unassembled WGS sequence"/>
</dbReference>
<evidence type="ECO:0000256" key="10">
    <source>
        <dbReference type="ARBA" id="ARBA00022989"/>
    </source>
</evidence>
<dbReference type="PANTHER" id="PTHR15959:SF0">
    <property type="entry name" value="SYNTAXIN-18"/>
    <property type="match status" value="1"/>
</dbReference>
<keyword evidence="6 15" id="KW-0812">Transmembrane</keyword>
<dbReference type="PANTHER" id="PTHR15959">
    <property type="entry name" value="SYNTAXIN-18"/>
    <property type="match status" value="1"/>
</dbReference>
<keyword evidence="12 15" id="KW-0472">Membrane</keyword>
<dbReference type="GO" id="GO:0005789">
    <property type="term" value="C:endoplasmic reticulum membrane"/>
    <property type="evidence" value="ECO:0007669"/>
    <property type="project" value="UniProtKB-SubCell"/>
</dbReference>
<evidence type="ECO:0000256" key="15">
    <source>
        <dbReference type="SAM" id="Phobius"/>
    </source>
</evidence>
<proteinExistence type="inferred from homology"/>
<evidence type="ECO:0000256" key="13">
    <source>
        <dbReference type="SAM" id="Coils"/>
    </source>
</evidence>
<feature type="coiled-coil region" evidence="13">
    <location>
        <begin position="227"/>
        <end position="261"/>
    </location>
</feature>
<dbReference type="InterPro" id="IPR019529">
    <property type="entry name" value="Syntaxin-18_N"/>
</dbReference>
<evidence type="ECO:0000256" key="2">
    <source>
        <dbReference type="ARBA" id="ARBA00004163"/>
    </source>
</evidence>
<organism evidence="17 18">
    <name type="scientific">Gryllus longicercus</name>
    <dbReference type="NCBI Taxonomy" id="2509291"/>
    <lineage>
        <taxon>Eukaryota</taxon>
        <taxon>Metazoa</taxon>
        <taxon>Ecdysozoa</taxon>
        <taxon>Arthropoda</taxon>
        <taxon>Hexapoda</taxon>
        <taxon>Insecta</taxon>
        <taxon>Pterygota</taxon>
        <taxon>Neoptera</taxon>
        <taxon>Polyneoptera</taxon>
        <taxon>Orthoptera</taxon>
        <taxon>Ensifera</taxon>
        <taxon>Gryllidea</taxon>
        <taxon>Grylloidea</taxon>
        <taxon>Gryllidae</taxon>
        <taxon>Gryllinae</taxon>
        <taxon>Gryllus</taxon>
    </lineage>
</organism>
<keyword evidence="11 13" id="KW-0175">Coiled coil</keyword>
<evidence type="ECO:0000256" key="8">
    <source>
        <dbReference type="ARBA" id="ARBA00022892"/>
    </source>
</evidence>
<dbReference type="EMBL" id="JAZDUA010000154">
    <property type="protein sequence ID" value="KAK7866140.1"/>
    <property type="molecule type" value="Genomic_DNA"/>
</dbReference>
<keyword evidence="5" id="KW-0813">Transport</keyword>
<evidence type="ECO:0000256" key="3">
    <source>
        <dbReference type="ARBA" id="ARBA00009063"/>
    </source>
</evidence>
<dbReference type="AlphaFoldDB" id="A0AAN9VJP3"/>
<dbReference type="GO" id="GO:0006890">
    <property type="term" value="P:retrograde vesicle-mediated transport, Golgi to endoplasmic reticulum"/>
    <property type="evidence" value="ECO:0007669"/>
    <property type="project" value="TreeGrafter"/>
</dbReference>
<dbReference type="Gene3D" id="1.20.5.110">
    <property type="match status" value="1"/>
</dbReference>
<dbReference type="InterPro" id="IPR000727">
    <property type="entry name" value="T_SNARE_dom"/>
</dbReference>